<dbReference type="GO" id="GO:0033962">
    <property type="term" value="P:P-body assembly"/>
    <property type="evidence" value="ECO:0007669"/>
    <property type="project" value="TreeGrafter"/>
</dbReference>
<dbReference type="GO" id="GO:0003729">
    <property type="term" value="F:mRNA binding"/>
    <property type="evidence" value="ECO:0007669"/>
    <property type="project" value="TreeGrafter"/>
</dbReference>
<name>A0A7C1FJ15_9CHLR</name>
<accession>A0A7C1FJ15</accession>
<evidence type="ECO:0000256" key="1">
    <source>
        <dbReference type="HAMAP-Rule" id="MF_01966"/>
    </source>
</evidence>
<evidence type="ECO:0000259" key="2">
    <source>
        <dbReference type="PROSITE" id="PS51385"/>
    </source>
</evidence>
<gene>
    <name evidence="1" type="primary">nnrE</name>
    <name evidence="3" type="ORF">ENQ20_02745</name>
</gene>
<feature type="binding site" evidence="1">
    <location>
        <begin position="114"/>
        <end position="118"/>
    </location>
    <ligand>
        <name>(6S)-NADPHX</name>
        <dbReference type="ChEBI" id="CHEBI:64076"/>
    </ligand>
</feature>
<dbReference type="GO" id="GO:0000166">
    <property type="term" value="F:nucleotide binding"/>
    <property type="evidence" value="ECO:0007669"/>
    <property type="project" value="UniProtKB-KW"/>
</dbReference>
<dbReference type="InterPro" id="IPR004443">
    <property type="entry name" value="YjeF_N_dom"/>
</dbReference>
<keyword evidence="1" id="KW-0520">NAD</keyword>
<protein>
    <recommendedName>
        <fullName evidence="1">NAD(P)H-hydrate epimerase</fullName>
        <ecNumber evidence="1">5.1.99.6</ecNumber>
    </recommendedName>
    <alternativeName>
        <fullName evidence="1">NAD(P)HX epimerase</fullName>
    </alternativeName>
</protein>
<feature type="binding site" evidence="1">
    <location>
        <position position="115"/>
    </location>
    <ligand>
        <name>K(+)</name>
        <dbReference type="ChEBI" id="CHEBI:29103"/>
    </ligand>
</feature>
<dbReference type="HAMAP" id="MF_01966">
    <property type="entry name" value="NADHX_epimerase"/>
    <property type="match status" value="1"/>
</dbReference>
<keyword evidence="1" id="KW-0479">Metal-binding</keyword>
<comment type="function">
    <text evidence="1">Catalyzes the epimerization of the S- and R-forms of NAD(P)HX, a damaged form of NAD(P)H that is a result of enzymatic or heat-dependent hydration. This is a prerequisite for the S-specific NAD(P)H-hydrate dehydratase to allow the repair of both epimers of NAD(P)HX.</text>
</comment>
<dbReference type="GO" id="GO:0046872">
    <property type="term" value="F:metal ion binding"/>
    <property type="evidence" value="ECO:0007669"/>
    <property type="project" value="UniProtKB-KW"/>
</dbReference>
<dbReference type="GO" id="GO:0031087">
    <property type="term" value="P:deadenylation-independent decapping of nuclear-transcribed mRNA"/>
    <property type="evidence" value="ECO:0007669"/>
    <property type="project" value="TreeGrafter"/>
</dbReference>
<feature type="domain" description="YjeF N-terminal" evidence="2">
    <location>
        <begin position="63"/>
        <end position="269"/>
    </location>
</feature>
<comment type="catalytic activity">
    <reaction evidence="1">
        <text>(6R)-NADPHX = (6S)-NADPHX</text>
        <dbReference type="Rhea" id="RHEA:32227"/>
        <dbReference type="ChEBI" id="CHEBI:64076"/>
        <dbReference type="ChEBI" id="CHEBI:64077"/>
        <dbReference type="EC" id="5.1.99.6"/>
    </reaction>
</comment>
<reference evidence="3" key="1">
    <citation type="journal article" date="2020" name="mSystems">
        <title>Genome- and Community-Level Interaction Insights into Carbon Utilization and Element Cycling Functions of Hydrothermarchaeota in Hydrothermal Sediment.</title>
        <authorList>
            <person name="Zhou Z."/>
            <person name="Liu Y."/>
            <person name="Xu W."/>
            <person name="Pan J."/>
            <person name="Luo Z.H."/>
            <person name="Li M."/>
        </authorList>
    </citation>
    <scope>NUCLEOTIDE SEQUENCE [LARGE SCALE GENOMIC DNA]</scope>
    <source>
        <strain evidence="3">SpSt-289</strain>
    </source>
</reference>
<feature type="binding site" evidence="1">
    <location>
        <position position="212"/>
    </location>
    <ligand>
        <name>(6S)-NADPHX</name>
        <dbReference type="ChEBI" id="CHEBI:64076"/>
    </ligand>
</feature>
<dbReference type="Gene3D" id="3.40.50.10260">
    <property type="entry name" value="YjeF N-terminal domain"/>
    <property type="match status" value="1"/>
</dbReference>
<feature type="binding site" evidence="1">
    <location>
        <position position="215"/>
    </location>
    <ligand>
        <name>K(+)</name>
        <dbReference type="ChEBI" id="CHEBI:29103"/>
    </ligand>
</feature>
<keyword evidence="1" id="KW-0547">Nucleotide-binding</keyword>
<dbReference type="SUPFAM" id="SSF64153">
    <property type="entry name" value="YjeF N-terminal domain-like"/>
    <property type="match status" value="1"/>
</dbReference>
<feature type="binding site" evidence="1">
    <location>
        <begin position="183"/>
        <end position="189"/>
    </location>
    <ligand>
        <name>(6S)-NADPHX</name>
        <dbReference type="ChEBI" id="CHEBI:64076"/>
    </ligand>
</feature>
<keyword evidence="1" id="KW-0630">Potassium</keyword>
<dbReference type="AlphaFoldDB" id="A0A7C1FJ15"/>
<comment type="caution">
    <text evidence="3">The sequence shown here is derived from an EMBL/GenBank/DDBJ whole genome shotgun (WGS) entry which is preliminary data.</text>
</comment>
<dbReference type="NCBIfam" id="TIGR00197">
    <property type="entry name" value="yjeF_nterm"/>
    <property type="match status" value="1"/>
</dbReference>
<dbReference type="PANTHER" id="PTHR13612:SF0">
    <property type="entry name" value="ENHANCER OF MRNA-DECAPPING PROTEIN 3"/>
    <property type="match status" value="1"/>
</dbReference>
<proteinExistence type="inferred from homology"/>
<dbReference type="EMBL" id="DSMG01000037">
    <property type="protein sequence ID" value="HDX30393.1"/>
    <property type="molecule type" value="Genomic_DNA"/>
</dbReference>
<dbReference type="PROSITE" id="PS51385">
    <property type="entry name" value="YJEF_N"/>
    <property type="match status" value="1"/>
</dbReference>
<dbReference type="InterPro" id="IPR036652">
    <property type="entry name" value="YjeF_N_dom_sf"/>
</dbReference>
<organism evidence="3">
    <name type="scientific">Caldilinea aerophila</name>
    <dbReference type="NCBI Taxonomy" id="133453"/>
    <lineage>
        <taxon>Bacteria</taxon>
        <taxon>Bacillati</taxon>
        <taxon>Chloroflexota</taxon>
        <taxon>Caldilineae</taxon>
        <taxon>Caldilineales</taxon>
        <taxon>Caldilineaceae</taxon>
        <taxon>Caldilinea</taxon>
    </lineage>
</organism>
<keyword evidence="1" id="KW-0521">NADP</keyword>
<dbReference type="PANTHER" id="PTHR13612">
    <property type="entry name" value="ENHANCER OF MRNA-DECAPPING PROTEIN 3"/>
    <property type="match status" value="1"/>
</dbReference>
<dbReference type="GO" id="GO:0000932">
    <property type="term" value="C:P-body"/>
    <property type="evidence" value="ECO:0007669"/>
    <property type="project" value="TreeGrafter"/>
</dbReference>
<feature type="binding site" evidence="1">
    <location>
        <position position="179"/>
    </location>
    <ligand>
        <name>K(+)</name>
        <dbReference type="ChEBI" id="CHEBI:29103"/>
    </ligand>
</feature>
<comment type="catalytic activity">
    <reaction evidence="1">
        <text>(6R)-NADHX = (6S)-NADHX</text>
        <dbReference type="Rhea" id="RHEA:32215"/>
        <dbReference type="ChEBI" id="CHEBI:64074"/>
        <dbReference type="ChEBI" id="CHEBI:64075"/>
        <dbReference type="EC" id="5.1.99.6"/>
    </reaction>
</comment>
<sequence length="298" mass="31609">MGGARARKADSLLSDSIGGRQYLRAALGSRRESMDVAPRLAARSGGVTMRARIAVPTLSTEQMKMVDRLMVENYGIDLLQMMENAGRSVAELARRMLDGDVTDRSVVVLAGRGSNGGAGLAAARHLLNWGAWVQIVCSYPPDRYKGAPAHQLRTLQAMGAPLAWAEEGWELPPADLVIDALIGYGLRGAPRGPSRELIRLANSSAAPVLSLDAPSGIDTASGKVFEPYIRATATLTFALPKDGFRQPDAAKACGALYLADISVPAALYARLGLSVPLLFGRSSIVALAVEDSEIWVKA</sequence>
<dbReference type="Pfam" id="PF03853">
    <property type="entry name" value="YjeF_N"/>
    <property type="match status" value="1"/>
</dbReference>
<evidence type="ECO:0000313" key="3">
    <source>
        <dbReference type="EMBL" id="HDX30393.1"/>
    </source>
</evidence>
<keyword evidence="1 3" id="KW-0413">Isomerase</keyword>
<dbReference type="GO" id="GO:0052856">
    <property type="term" value="F:NAD(P)HX epimerase activity"/>
    <property type="evidence" value="ECO:0007669"/>
    <property type="project" value="UniProtKB-UniRule"/>
</dbReference>
<dbReference type="EC" id="5.1.99.6" evidence="1"/>
<comment type="cofactor">
    <cofactor evidence="1">
        <name>K(+)</name>
        <dbReference type="ChEBI" id="CHEBI:29103"/>
    </cofactor>
    <text evidence="1">Binds 1 potassium ion per subunit.</text>
</comment>
<comment type="similarity">
    <text evidence="1">Belongs to the NnrE/AIBP family.</text>
</comment>
<comment type="caution">
    <text evidence="1">Lacks conserved residue(s) required for the propagation of feature annotation.</text>
</comment>